<reference evidence="9 10" key="1">
    <citation type="submission" date="2019-10" db="EMBL/GenBank/DDBJ databases">
        <title>Draft whole-genome sequence of the purple nonsulfur photosynthetic bacterium Roseospira navarrensis DSM 15114.</title>
        <authorList>
            <person name="Kyndt J.A."/>
            <person name="Meyer T.E."/>
        </authorList>
    </citation>
    <scope>NUCLEOTIDE SEQUENCE [LARGE SCALE GENOMIC DNA]</scope>
    <source>
        <strain evidence="9 10">DSM 15114</strain>
    </source>
</reference>
<comment type="caution">
    <text evidence="9">The sequence shown here is derived from an EMBL/GenBank/DDBJ whole genome shotgun (WGS) entry which is preliminary data.</text>
</comment>
<evidence type="ECO:0000256" key="1">
    <source>
        <dbReference type="ARBA" id="ARBA00004141"/>
    </source>
</evidence>
<keyword evidence="5 7" id="KW-1133">Transmembrane helix</keyword>
<dbReference type="PANTHER" id="PTHR31272">
    <property type="entry name" value="CYTOCHROME C-TYPE BIOGENESIS PROTEIN HI_1454-RELATED"/>
    <property type="match status" value="1"/>
</dbReference>
<organism evidence="9 10">
    <name type="scientific">Roseospira navarrensis</name>
    <dbReference type="NCBI Taxonomy" id="140058"/>
    <lineage>
        <taxon>Bacteria</taxon>
        <taxon>Pseudomonadati</taxon>
        <taxon>Pseudomonadota</taxon>
        <taxon>Alphaproteobacteria</taxon>
        <taxon>Rhodospirillales</taxon>
        <taxon>Rhodospirillaceae</taxon>
        <taxon>Roseospira</taxon>
    </lineage>
</organism>
<accession>A0A7X1ZDC4</accession>
<dbReference type="AlphaFoldDB" id="A0A7X1ZDC4"/>
<keyword evidence="3 7" id="KW-0812">Transmembrane</keyword>
<evidence type="ECO:0000256" key="3">
    <source>
        <dbReference type="ARBA" id="ARBA00022692"/>
    </source>
</evidence>
<feature type="transmembrane region" description="Helical" evidence="7">
    <location>
        <begin position="216"/>
        <end position="237"/>
    </location>
</feature>
<feature type="transmembrane region" description="Helical" evidence="7">
    <location>
        <begin position="92"/>
        <end position="118"/>
    </location>
</feature>
<keyword evidence="10" id="KW-1185">Reference proteome</keyword>
<dbReference type="RefSeq" id="WP_153342992.1">
    <property type="nucleotide sequence ID" value="NZ_WIVE01000019.1"/>
</dbReference>
<evidence type="ECO:0000256" key="2">
    <source>
        <dbReference type="ARBA" id="ARBA00006143"/>
    </source>
</evidence>
<feature type="transmembrane region" description="Helical" evidence="7">
    <location>
        <begin position="6"/>
        <end position="34"/>
    </location>
</feature>
<proteinExistence type="inferred from homology"/>
<gene>
    <name evidence="9" type="ORF">GHC57_08070</name>
</gene>
<dbReference type="InterPro" id="IPR003834">
    <property type="entry name" value="Cyt_c_assmbl_TM_dom"/>
</dbReference>
<dbReference type="InterPro" id="IPR051790">
    <property type="entry name" value="Cytochrome_c-biogenesis_DsbD"/>
</dbReference>
<keyword evidence="4" id="KW-0201">Cytochrome c-type biogenesis</keyword>
<evidence type="ECO:0000256" key="6">
    <source>
        <dbReference type="ARBA" id="ARBA00023136"/>
    </source>
</evidence>
<dbReference type="GO" id="GO:0016020">
    <property type="term" value="C:membrane"/>
    <property type="evidence" value="ECO:0007669"/>
    <property type="project" value="UniProtKB-SubCell"/>
</dbReference>
<dbReference type="PANTHER" id="PTHR31272:SF4">
    <property type="entry name" value="CYTOCHROME C-TYPE BIOGENESIS PROTEIN HI_1454-RELATED"/>
    <property type="match status" value="1"/>
</dbReference>
<evidence type="ECO:0000256" key="4">
    <source>
        <dbReference type="ARBA" id="ARBA00022748"/>
    </source>
</evidence>
<comment type="subcellular location">
    <subcellularLocation>
        <location evidence="1">Membrane</location>
        <topology evidence="1">Multi-pass membrane protein</topology>
    </subcellularLocation>
</comment>
<evidence type="ECO:0000256" key="7">
    <source>
        <dbReference type="SAM" id="Phobius"/>
    </source>
</evidence>
<dbReference type="GO" id="GO:0017004">
    <property type="term" value="P:cytochrome complex assembly"/>
    <property type="evidence" value="ECO:0007669"/>
    <property type="project" value="UniProtKB-KW"/>
</dbReference>
<sequence>MDGLNVTYIGALTAGVLSFLSPCILPIVPPYLCFIGGVSLDDLEGESDTVRAARVRVISAAVAFVLGFGTVFVLLGAGAAMAGNFITENAHILGPIAGGIIVILGLHFLGVFRIGLLYREARFHVQSKPVGLIGAYVVGLAFAFGWTPCVGPILAAILFVAGSDPNPLVGASLLGTYAIGIGVPFILAAFALGAFLRFKNRFRRYMGAVEKVIGGLLVLTGILIMTGGMAEIAFWMIEAFPSLGKIG</sequence>
<dbReference type="EMBL" id="WIVE01000019">
    <property type="protein sequence ID" value="MQX36470.1"/>
    <property type="molecule type" value="Genomic_DNA"/>
</dbReference>
<feature type="transmembrane region" description="Helical" evidence="7">
    <location>
        <begin position="130"/>
        <end position="162"/>
    </location>
</feature>
<evidence type="ECO:0000313" key="9">
    <source>
        <dbReference type="EMBL" id="MQX36470.1"/>
    </source>
</evidence>
<evidence type="ECO:0000259" key="8">
    <source>
        <dbReference type="Pfam" id="PF02683"/>
    </source>
</evidence>
<dbReference type="Proteomes" id="UP000434582">
    <property type="component" value="Unassembled WGS sequence"/>
</dbReference>
<feature type="transmembrane region" description="Helical" evidence="7">
    <location>
        <begin position="174"/>
        <end position="196"/>
    </location>
</feature>
<name>A0A7X1ZDC4_9PROT</name>
<feature type="domain" description="Cytochrome C biogenesis protein transmembrane" evidence="8">
    <location>
        <begin position="8"/>
        <end position="225"/>
    </location>
</feature>
<dbReference type="OrthoDB" id="9803065at2"/>
<dbReference type="Pfam" id="PF02683">
    <property type="entry name" value="DsbD_TM"/>
    <property type="match status" value="1"/>
</dbReference>
<feature type="transmembrane region" description="Helical" evidence="7">
    <location>
        <begin position="55"/>
        <end position="80"/>
    </location>
</feature>
<comment type="similarity">
    <text evidence="2">Belongs to the DsbD family.</text>
</comment>
<protein>
    <submittedName>
        <fullName evidence="9">Cytochrome c biogenesis protein CcdA</fullName>
    </submittedName>
</protein>
<keyword evidence="6 7" id="KW-0472">Membrane</keyword>
<evidence type="ECO:0000256" key="5">
    <source>
        <dbReference type="ARBA" id="ARBA00022989"/>
    </source>
</evidence>
<evidence type="ECO:0000313" key="10">
    <source>
        <dbReference type="Proteomes" id="UP000434582"/>
    </source>
</evidence>